<reference evidence="1" key="1">
    <citation type="submission" date="2019-12" db="EMBL/GenBank/DDBJ databases">
        <title>Genome sequencing and annotation of Brassica cretica.</title>
        <authorList>
            <person name="Studholme D.J."/>
            <person name="Sarris P.F."/>
        </authorList>
    </citation>
    <scope>NUCLEOTIDE SEQUENCE</scope>
    <source>
        <strain evidence="1">PFS-001/15</strain>
        <tissue evidence="1">Leaf</tissue>
    </source>
</reference>
<dbReference type="Proteomes" id="UP000712281">
    <property type="component" value="Unassembled WGS sequence"/>
</dbReference>
<evidence type="ECO:0000313" key="1">
    <source>
        <dbReference type="EMBL" id="KAF2580893.1"/>
    </source>
</evidence>
<dbReference type="EMBL" id="QGKW02001660">
    <property type="protein sequence ID" value="KAF2580893.1"/>
    <property type="molecule type" value="Genomic_DNA"/>
</dbReference>
<accession>A0A8S9JH70</accession>
<proteinExistence type="predicted"/>
<evidence type="ECO:0000313" key="2">
    <source>
        <dbReference type="Proteomes" id="UP000712281"/>
    </source>
</evidence>
<gene>
    <name evidence="1" type="ORF">F2Q68_00004737</name>
</gene>
<organism evidence="1 2">
    <name type="scientific">Brassica cretica</name>
    <name type="common">Mustard</name>
    <dbReference type="NCBI Taxonomy" id="69181"/>
    <lineage>
        <taxon>Eukaryota</taxon>
        <taxon>Viridiplantae</taxon>
        <taxon>Streptophyta</taxon>
        <taxon>Embryophyta</taxon>
        <taxon>Tracheophyta</taxon>
        <taxon>Spermatophyta</taxon>
        <taxon>Magnoliopsida</taxon>
        <taxon>eudicotyledons</taxon>
        <taxon>Gunneridae</taxon>
        <taxon>Pentapetalae</taxon>
        <taxon>rosids</taxon>
        <taxon>malvids</taxon>
        <taxon>Brassicales</taxon>
        <taxon>Brassicaceae</taxon>
        <taxon>Brassiceae</taxon>
        <taxon>Brassica</taxon>
    </lineage>
</organism>
<comment type="caution">
    <text evidence="1">The sequence shown here is derived from an EMBL/GenBank/DDBJ whole genome shotgun (WGS) entry which is preliminary data.</text>
</comment>
<name>A0A8S9JH70_BRACR</name>
<sequence>MRDMIWLRYMGASIEEQMRMHRFGSYPLIDVRDSSVATFGWSLRSDRPNGLVGRYVATNSFAGQSIRSDRPSGLFGHYVATGSFMDCFDESNEINARFHRKVLRKDFFTKITFRKNVHADFYGYLDVNFVVSVFDPNTLRDLEIRARRLELGLIHRSVVLTKILHKNLLTVLSIGVLTTCIGSGASSECVLVVSGGLADGFGCGLSALICAMSIFGNCSRNVRGASRSMVAGGLGRCVGHVGNSSCVMILTTLHDAADSVGVVDRCSGKHVDHFWLKSSIDIRSLTSIDTNAIRQNSSNFLLRNPLLAASHASPLARNHHL</sequence>
<dbReference type="AlphaFoldDB" id="A0A8S9JH70"/>
<protein>
    <submittedName>
        <fullName evidence="1">Uncharacterized protein</fullName>
    </submittedName>
</protein>